<dbReference type="Proteomes" id="UP001050808">
    <property type="component" value="Unassembled WGS sequence"/>
</dbReference>
<dbReference type="PANTHER" id="PTHR43271:SF1">
    <property type="entry name" value="INNER MEMBRANE TRANSPORT PROTEIN YNFM"/>
    <property type="match status" value="1"/>
</dbReference>
<dbReference type="EMBL" id="BNDY01000004">
    <property type="protein sequence ID" value="GHI38067.1"/>
    <property type="molecule type" value="Genomic_DNA"/>
</dbReference>
<name>A0ABQ3QLC1_9ACTN</name>
<comment type="similarity">
    <text evidence="2">Belongs to the major facilitator superfamily.</text>
</comment>
<sequence length="130" mass="14316">MAFRLLLPKARNFTPGSLNPRALAGTVRGHLADPLLVRLYAIGALFMTVFGAVYTVIGYRLTAAPFNLPQGLIGSIFLVYLVGTVSSPRPASWWPGWAAGAPCTWRSPRRRRACCSRSRAPCPRSWRAWS</sequence>
<reference evidence="6" key="1">
    <citation type="submission" date="2024-05" db="EMBL/GenBank/DDBJ databases">
        <title>Whole genome shotgun sequence of Streptomyces violascens NBRC 12920.</title>
        <authorList>
            <person name="Komaki H."/>
            <person name="Tamura T."/>
        </authorList>
    </citation>
    <scope>NUCLEOTIDE SEQUENCE</scope>
    <source>
        <strain evidence="6">NBRC 12920</strain>
    </source>
</reference>
<evidence type="ECO:0000313" key="7">
    <source>
        <dbReference type="Proteomes" id="UP001050808"/>
    </source>
</evidence>
<evidence type="ECO:0000313" key="6">
    <source>
        <dbReference type="EMBL" id="GHI38067.1"/>
    </source>
</evidence>
<evidence type="ECO:0000256" key="3">
    <source>
        <dbReference type="ARBA" id="ARBA00022448"/>
    </source>
</evidence>
<protein>
    <submittedName>
        <fullName evidence="6">Uncharacterized protein</fullName>
    </submittedName>
</protein>
<evidence type="ECO:0000256" key="2">
    <source>
        <dbReference type="ARBA" id="ARBA00008335"/>
    </source>
</evidence>
<keyword evidence="5" id="KW-0812">Transmembrane</keyword>
<gene>
    <name evidence="6" type="ORF">Sviol_24750</name>
</gene>
<keyword evidence="3" id="KW-0813">Transport</keyword>
<organism evidence="6 7">
    <name type="scientific">Streptomyces violascens</name>
    <dbReference type="NCBI Taxonomy" id="67381"/>
    <lineage>
        <taxon>Bacteria</taxon>
        <taxon>Bacillati</taxon>
        <taxon>Actinomycetota</taxon>
        <taxon>Actinomycetes</taxon>
        <taxon>Kitasatosporales</taxon>
        <taxon>Streptomycetaceae</taxon>
        <taxon>Streptomyces</taxon>
    </lineage>
</organism>
<keyword evidence="7" id="KW-1185">Reference proteome</keyword>
<keyword evidence="4" id="KW-1003">Cell membrane</keyword>
<dbReference type="PANTHER" id="PTHR43271">
    <property type="entry name" value="BLL2771 PROTEIN"/>
    <property type="match status" value="1"/>
</dbReference>
<comment type="subcellular location">
    <subcellularLocation>
        <location evidence="1">Cell membrane</location>
        <topology evidence="1">Multi-pass membrane protein</topology>
    </subcellularLocation>
</comment>
<feature type="transmembrane region" description="Helical" evidence="5">
    <location>
        <begin position="35"/>
        <end position="57"/>
    </location>
</feature>
<proteinExistence type="inferred from homology"/>
<evidence type="ECO:0000256" key="5">
    <source>
        <dbReference type="SAM" id="Phobius"/>
    </source>
</evidence>
<evidence type="ECO:0000256" key="4">
    <source>
        <dbReference type="ARBA" id="ARBA00022475"/>
    </source>
</evidence>
<evidence type="ECO:0000256" key="1">
    <source>
        <dbReference type="ARBA" id="ARBA00004651"/>
    </source>
</evidence>
<comment type="caution">
    <text evidence="6">The sequence shown here is derived from an EMBL/GenBank/DDBJ whole genome shotgun (WGS) entry which is preliminary data.</text>
</comment>
<feature type="transmembrane region" description="Helical" evidence="5">
    <location>
        <begin position="63"/>
        <end position="83"/>
    </location>
</feature>
<keyword evidence="5" id="KW-1133">Transmembrane helix</keyword>
<accession>A0ABQ3QLC1</accession>
<keyword evidence="5" id="KW-0472">Membrane</keyword>